<dbReference type="AlphaFoldDB" id="A0A318HK97"/>
<keyword evidence="3" id="KW-1185">Reference proteome</keyword>
<reference evidence="3" key="1">
    <citation type="submission" date="2018-05" db="EMBL/GenBank/DDBJ databases">
        <authorList>
            <person name="Deangelis K."/>
            <person name="Huntemann M."/>
            <person name="Clum A."/>
            <person name="Pillay M."/>
            <person name="Palaniappan K."/>
            <person name="Varghese N."/>
            <person name="Mikhailova N."/>
            <person name="Stamatis D."/>
            <person name="Reddy T."/>
            <person name="Daum C."/>
            <person name="Shapiro N."/>
            <person name="Ivanova N."/>
            <person name="Kyrpides N."/>
            <person name="Woyke T."/>
        </authorList>
    </citation>
    <scope>NUCLEOTIDE SEQUENCE [LARGE SCALE GENOMIC DNA]</scope>
    <source>
        <strain evidence="3">GAS496</strain>
    </source>
</reference>
<evidence type="ECO:0000256" key="1">
    <source>
        <dbReference type="SAM" id="SignalP"/>
    </source>
</evidence>
<dbReference type="OrthoDB" id="4634551at2"/>
<sequence>MNVKRLLATAAMTAGLAVGLAANVNAAPVSDDFWECAAGHPDDIGVCCVFYGGDYDERTGECWIDHEAKLEEAYPGPSVPPKHPVLTRVDRMPVYALG</sequence>
<protein>
    <submittedName>
        <fullName evidence="2">Uncharacterized protein</fullName>
    </submittedName>
</protein>
<organism evidence="2 3">
    <name type="scientific">Mycolicibacterium moriokaense</name>
    <dbReference type="NCBI Taxonomy" id="39691"/>
    <lineage>
        <taxon>Bacteria</taxon>
        <taxon>Bacillati</taxon>
        <taxon>Actinomycetota</taxon>
        <taxon>Actinomycetes</taxon>
        <taxon>Mycobacteriales</taxon>
        <taxon>Mycobacteriaceae</taxon>
        <taxon>Mycolicibacterium</taxon>
    </lineage>
</organism>
<feature type="signal peptide" evidence="1">
    <location>
        <begin position="1"/>
        <end position="26"/>
    </location>
</feature>
<gene>
    <name evidence="2" type="ORF">C8E89_12548</name>
</gene>
<proteinExistence type="predicted"/>
<feature type="chain" id="PRO_5016234827" evidence="1">
    <location>
        <begin position="27"/>
        <end position="98"/>
    </location>
</feature>
<evidence type="ECO:0000313" key="2">
    <source>
        <dbReference type="EMBL" id="PXX02386.1"/>
    </source>
</evidence>
<evidence type="ECO:0000313" key="3">
    <source>
        <dbReference type="Proteomes" id="UP000247781"/>
    </source>
</evidence>
<name>A0A318HK97_9MYCO</name>
<dbReference type="EMBL" id="QJJU01000025">
    <property type="protein sequence ID" value="PXX02386.1"/>
    <property type="molecule type" value="Genomic_DNA"/>
</dbReference>
<keyword evidence="1" id="KW-0732">Signal</keyword>
<reference evidence="2 3" key="2">
    <citation type="submission" date="2018-06" db="EMBL/GenBank/DDBJ databases">
        <title>Sequencing of bacterial isolates from soil warming experiment in Harvard Forest, Massachusetts, USA.</title>
        <authorList>
            <person name="Deangelis K.PhD."/>
        </authorList>
    </citation>
    <scope>NUCLEOTIDE SEQUENCE [LARGE SCALE GENOMIC DNA]</scope>
    <source>
        <strain evidence="2 3">GAS496</strain>
    </source>
</reference>
<accession>A0A318HK97</accession>
<dbReference type="RefSeq" id="WP_110319201.1">
    <property type="nucleotide sequence ID" value="NZ_QJJU01000025.1"/>
</dbReference>
<comment type="caution">
    <text evidence="2">The sequence shown here is derived from an EMBL/GenBank/DDBJ whole genome shotgun (WGS) entry which is preliminary data.</text>
</comment>
<dbReference type="Proteomes" id="UP000247781">
    <property type="component" value="Unassembled WGS sequence"/>
</dbReference>